<dbReference type="AlphaFoldDB" id="A4BKZ2"/>
<dbReference type="STRING" id="314278.NB231_14208"/>
<dbReference type="RefSeq" id="WP_005003772.1">
    <property type="nucleotide sequence ID" value="NZ_CH672427.1"/>
</dbReference>
<proteinExistence type="predicted"/>
<sequence length="50" mass="5742">MPSATEDLLIRIDATTEQLRRELRRADEVVNGSSRNINRRLGWADAAFTR</sequence>
<comment type="caution">
    <text evidence="1">The sequence shown here is derived from an EMBL/GenBank/DDBJ whole genome shotgun (WGS) entry which is preliminary data.</text>
</comment>
<keyword evidence="2" id="KW-1185">Reference proteome</keyword>
<organism evidence="1 2">
    <name type="scientific">Nitrococcus mobilis Nb-231</name>
    <dbReference type="NCBI Taxonomy" id="314278"/>
    <lineage>
        <taxon>Bacteria</taxon>
        <taxon>Pseudomonadati</taxon>
        <taxon>Pseudomonadota</taxon>
        <taxon>Gammaproteobacteria</taxon>
        <taxon>Chromatiales</taxon>
        <taxon>Ectothiorhodospiraceae</taxon>
        <taxon>Nitrococcus</taxon>
    </lineage>
</organism>
<accession>A4BKZ2</accession>
<gene>
    <name evidence="1" type="ORF">NB231_14208</name>
</gene>
<dbReference type="OrthoDB" id="6174294at2"/>
<name>A4BKZ2_9GAMM</name>
<evidence type="ECO:0000313" key="1">
    <source>
        <dbReference type="EMBL" id="EAR22980.1"/>
    </source>
</evidence>
<reference evidence="1 2" key="1">
    <citation type="submission" date="2006-02" db="EMBL/GenBank/DDBJ databases">
        <authorList>
            <person name="Waterbury J."/>
            <person name="Ferriera S."/>
            <person name="Johnson J."/>
            <person name="Kravitz S."/>
            <person name="Halpern A."/>
            <person name="Remington K."/>
            <person name="Beeson K."/>
            <person name="Tran B."/>
            <person name="Rogers Y.-H."/>
            <person name="Friedman R."/>
            <person name="Venter J.C."/>
        </authorList>
    </citation>
    <scope>NUCLEOTIDE SEQUENCE [LARGE SCALE GENOMIC DNA]</scope>
    <source>
        <strain evidence="1 2">Nb-231</strain>
    </source>
</reference>
<dbReference type="Proteomes" id="UP000003374">
    <property type="component" value="Unassembled WGS sequence"/>
</dbReference>
<dbReference type="HOGENOM" id="CLU_3120352_0_0_6"/>
<evidence type="ECO:0000313" key="2">
    <source>
        <dbReference type="Proteomes" id="UP000003374"/>
    </source>
</evidence>
<dbReference type="EMBL" id="AAOF01000001">
    <property type="protein sequence ID" value="EAR22980.1"/>
    <property type="molecule type" value="Genomic_DNA"/>
</dbReference>
<protein>
    <submittedName>
        <fullName evidence="1">Uncharacterized protein</fullName>
    </submittedName>
</protein>